<dbReference type="GO" id="GO:0004791">
    <property type="term" value="F:thioredoxin-disulfide reductase (NADPH) activity"/>
    <property type="evidence" value="ECO:0007669"/>
    <property type="project" value="UniProtKB-EC"/>
</dbReference>
<accession>A0A1I1CHG1</accession>
<evidence type="ECO:0000256" key="1">
    <source>
        <dbReference type="ARBA" id="ARBA00022630"/>
    </source>
</evidence>
<gene>
    <name evidence="5" type="ORF">SAMN05216266_12950</name>
</gene>
<evidence type="ECO:0000259" key="4">
    <source>
        <dbReference type="Pfam" id="PF07992"/>
    </source>
</evidence>
<dbReference type="InterPro" id="IPR050097">
    <property type="entry name" value="Ferredoxin-NADP_redctase_2"/>
</dbReference>
<keyword evidence="2" id="KW-0560">Oxidoreductase</keyword>
<dbReference type="InterPro" id="IPR036188">
    <property type="entry name" value="FAD/NAD-bd_sf"/>
</dbReference>
<evidence type="ECO:0000313" key="5">
    <source>
        <dbReference type="EMBL" id="SFB61974.1"/>
    </source>
</evidence>
<evidence type="ECO:0000313" key="6">
    <source>
        <dbReference type="Proteomes" id="UP000243799"/>
    </source>
</evidence>
<dbReference type="Proteomes" id="UP000243799">
    <property type="component" value="Unassembled WGS sequence"/>
</dbReference>
<dbReference type="EMBL" id="FOKG01000029">
    <property type="protein sequence ID" value="SFB61974.1"/>
    <property type="molecule type" value="Genomic_DNA"/>
</dbReference>
<comment type="catalytic activity">
    <reaction evidence="3">
        <text>[thioredoxin]-dithiol + NADP(+) = [thioredoxin]-disulfide + NADPH + H(+)</text>
        <dbReference type="Rhea" id="RHEA:20345"/>
        <dbReference type="Rhea" id="RHEA-COMP:10698"/>
        <dbReference type="Rhea" id="RHEA-COMP:10700"/>
        <dbReference type="ChEBI" id="CHEBI:15378"/>
        <dbReference type="ChEBI" id="CHEBI:29950"/>
        <dbReference type="ChEBI" id="CHEBI:50058"/>
        <dbReference type="ChEBI" id="CHEBI:57783"/>
        <dbReference type="ChEBI" id="CHEBI:58349"/>
        <dbReference type="EC" id="1.8.1.9"/>
    </reaction>
</comment>
<dbReference type="PRINTS" id="PR00469">
    <property type="entry name" value="PNDRDTASEII"/>
</dbReference>
<dbReference type="Gene3D" id="3.50.50.60">
    <property type="entry name" value="FAD/NAD(P)-binding domain"/>
    <property type="match status" value="2"/>
</dbReference>
<evidence type="ECO:0000256" key="3">
    <source>
        <dbReference type="ARBA" id="ARBA00048132"/>
    </source>
</evidence>
<name>A0A1I1CHG1_9PSEU</name>
<reference evidence="6" key="1">
    <citation type="submission" date="2016-10" db="EMBL/GenBank/DDBJ databases">
        <authorList>
            <person name="Varghese N."/>
            <person name="Submissions S."/>
        </authorList>
    </citation>
    <scope>NUCLEOTIDE SEQUENCE [LARGE SCALE GENOMIC DNA]</scope>
    <source>
        <strain evidence="6">CGMCC 4.3568</strain>
    </source>
</reference>
<keyword evidence="6" id="KW-1185">Reference proteome</keyword>
<dbReference type="PRINTS" id="PR00368">
    <property type="entry name" value="FADPNR"/>
</dbReference>
<dbReference type="PANTHER" id="PTHR48105">
    <property type="entry name" value="THIOREDOXIN REDUCTASE 1-RELATED-RELATED"/>
    <property type="match status" value="1"/>
</dbReference>
<evidence type="ECO:0000256" key="2">
    <source>
        <dbReference type="ARBA" id="ARBA00023002"/>
    </source>
</evidence>
<proteinExistence type="predicted"/>
<organism evidence="5 6">
    <name type="scientific">Amycolatopsis marina</name>
    <dbReference type="NCBI Taxonomy" id="490629"/>
    <lineage>
        <taxon>Bacteria</taxon>
        <taxon>Bacillati</taxon>
        <taxon>Actinomycetota</taxon>
        <taxon>Actinomycetes</taxon>
        <taxon>Pseudonocardiales</taxon>
        <taxon>Pseudonocardiaceae</taxon>
        <taxon>Amycolatopsis</taxon>
    </lineage>
</organism>
<keyword evidence="1" id="KW-0285">Flavoprotein</keyword>
<dbReference type="InterPro" id="IPR023753">
    <property type="entry name" value="FAD/NAD-binding_dom"/>
</dbReference>
<dbReference type="STRING" id="490629.SAMN05216266_12950"/>
<feature type="domain" description="FAD/NAD(P)-binding" evidence="4">
    <location>
        <begin position="14"/>
        <end position="297"/>
    </location>
</feature>
<dbReference type="AlphaFoldDB" id="A0A1I1CHG1"/>
<sequence length="324" mass="34015">MMTQQSESGPADRYDVIVVGGGPAGLSAALMLGRARRSVLVIDSGQPRNAPAAHIHGFLSRDGTPPDHLLEVGRQEVVGYGGEVTPGQVRSAANEGDQFAIELDTGHTVRARRLLVTTGIVDELPDIPGLASRWGRDVLHCPYCHGWEVRDEPIGVLATSPMSVHQALLFRQWTENLTLLLHTGPAPAHEEAEQLAARGIACVSGEVSRVEVTDEQLSGVRLRTGELVPLRALAVAPRAVPRAAVLETLGLASTPHPSGLGEHIATDSTGLTPEPGVWVAGNVTDPMANVLTAAASGATAAGAINADLIAEETRRAVQARRHGL</sequence>
<protein>
    <submittedName>
        <fullName evidence="5">Thioredoxin reductase</fullName>
    </submittedName>
</protein>
<dbReference type="SUPFAM" id="SSF51905">
    <property type="entry name" value="FAD/NAD(P)-binding domain"/>
    <property type="match status" value="1"/>
</dbReference>
<dbReference type="Pfam" id="PF07992">
    <property type="entry name" value="Pyr_redox_2"/>
    <property type="match status" value="1"/>
</dbReference>